<dbReference type="Proteomes" id="UP000471126">
    <property type="component" value="Unassembled WGS sequence"/>
</dbReference>
<gene>
    <name evidence="1" type="ORF">GCU54_09610</name>
</gene>
<accession>A0A6P0GG93</accession>
<dbReference type="EMBL" id="JAAGWE010000014">
    <property type="protein sequence ID" value="NEM06270.1"/>
    <property type="molecule type" value="Genomic_DNA"/>
</dbReference>
<dbReference type="InterPro" id="IPR046674">
    <property type="entry name" value="DUF6544"/>
</dbReference>
<dbReference type="RefSeq" id="WP_163476425.1">
    <property type="nucleotide sequence ID" value="NZ_JAAGWE010000014.1"/>
</dbReference>
<dbReference type="Pfam" id="PF20181">
    <property type="entry name" value="DUF6544"/>
    <property type="match status" value="1"/>
</dbReference>
<organism evidence="1 2">
    <name type="scientific">Geodermatophilus normandii</name>
    <dbReference type="NCBI Taxonomy" id="1137989"/>
    <lineage>
        <taxon>Bacteria</taxon>
        <taxon>Bacillati</taxon>
        <taxon>Actinomycetota</taxon>
        <taxon>Actinomycetes</taxon>
        <taxon>Geodermatophilales</taxon>
        <taxon>Geodermatophilaceae</taxon>
        <taxon>Geodermatophilus</taxon>
    </lineage>
</organism>
<evidence type="ECO:0000313" key="1">
    <source>
        <dbReference type="EMBL" id="NEM06270.1"/>
    </source>
</evidence>
<comment type="caution">
    <text evidence="1">The sequence shown here is derived from an EMBL/GenBank/DDBJ whole genome shotgun (WGS) entry which is preliminary data.</text>
</comment>
<evidence type="ECO:0000313" key="2">
    <source>
        <dbReference type="Proteomes" id="UP000471126"/>
    </source>
</evidence>
<sequence>MTARTRERPGTASRPPHAFTRRLAAAGLPAAPPAADPVTEADLTGLPSAVGRYLRAMGVVGRPRTWSLQAHLAGRFRLGAGGRWMPCDAWQYNTAEQVTRLYRMRLLLAGAVPMWGWDTYRSGEGRMLGRALGLITVAEGSGPRFDEGELVTWLADAVLLAPAMLLSPRTLWEGRGHGFEVSVTDAGRTVCARVLLDDEGRPRELRTEDRWADLPGGPVRAPWTTTVDGWTLVEGRPRMTGGAASWQLPEGELRYAEMRLLRLDLDVPPTRSAPTR</sequence>
<name>A0A6P0GG93_9ACTN</name>
<protein>
    <submittedName>
        <fullName evidence="1">Uncharacterized protein</fullName>
    </submittedName>
</protein>
<reference evidence="1 2" key="1">
    <citation type="submission" date="2019-12" db="EMBL/GenBank/DDBJ databases">
        <title>WGS of CPCC 203550 I12A-02606.</title>
        <authorList>
            <person name="Jiang Z."/>
        </authorList>
    </citation>
    <scope>NUCLEOTIDE SEQUENCE [LARGE SCALE GENOMIC DNA]</scope>
    <source>
        <strain evidence="1 2">I12A-02606</strain>
    </source>
</reference>
<dbReference type="AlphaFoldDB" id="A0A6P0GG93"/>
<proteinExistence type="predicted"/>